<dbReference type="InterPro" id="IPR000792">
    <property type="entry name" value="Tscrpt_reg_LuxR_C"/>
</dbReference>
<dbReference type="GO" id="GO:0003677">
    <property type="term" value="F:DNA binding"/>
    <property type="evidence" value="ECO:0007669"/>
    <property type="project" value="UniProtKB-KW"/>
</dbReference>
<dbReference type="PROSITE" id="PS00622">
    <property type="entry name" value="HTH_LUXR_1"/>
    <property type="match status" value="1"/>
</dbReference>
<evidence type="ECO:0000313" key="6">
    <source>
        <dbReference type="EMBL" id="ALS98215.1"/>
    </source>
</evidence>
<dbReference type="PANTHER" id="PTHR45566">
    <property type="entry name" value="HTH-TYPE TRANSCRIPTIONAL REGULATOR YHJB-RELATED"/>
    <property type="match status" value="1"/>
</dbReference>
<evidence type="ECO:0000256" key="2">
    <source>
        <dbReference type="ARBA" id="ARBA00023125"/>
    </source>
</evidence>
<dbReference type="SUPFAM" id="SSF52172">
    <property type="entry name" value="CheY-like"/>
    <property type="match status" value="1"/>
</dbReference>
<gene>
    <name evidence="6" type="ORF">AT746_08100</name>
</gene>
<dbReference type="InterPro" id="IPR058245">
    <property type="entry name" value="NreC/VraR/RcsB-like_REC"/>
</dbReference>
<dbReference type="EMBL" id="CP013650">
    <property type="protein sequence ID" value="ALS98215.1"/>
    <property type="molecule type" value="Genomic_DNA"/>
</dbReference>
<dbReference type="InterPro" id="IPR016032">
    <property type="entry name" value="Sig_transdc_resp-reg_C-effctor"/>
</dbReference>
<dbReference type="GO" id="GO:0000160">
    <property type="term" value="P:phosphorelay signal transduction system"/>
    <property type="evidence" value="ECO:0007669"/>
    <property type="project" value="InterPro"/>
</dbReference>
<keyword evidence="1 3" id="KW-0597">Phosphoprotein</keyword>
<dbReference type="InterPro" id="IPR051015">
    <property type="entry name" value="EvgA-like"/>
</dbReference>
<evidence type="ECO:0000256" key="3">
    <source>
        <dbReference type="PROSITE-ProRule" id="PRU00169"/>
    </source>
</evidence>
<dbReference type="KEGG" id="lal:AT746_08100"/>
<dbReference type="GO" id="GO:0006355">
    <property type="term" value="P:regulation of DNA-templated transcription"/>
    <property type="evidence" value="ECO:0007669"/>
    <property type="project" value="InterPro"/>
</dbReference>
<evidence type="ECO:0000313" key="7">
    <source>
        <dbReference type="Proteomes" id="UP000068447"/>
    </source>
</evidence>
<evidence type="ECO:0000256" key="1">
    <source>
        <dbReference type="ARBA" id="ARBA00022553"/>
    </source>
</evidence>
<dbReference type="STRING" id="1526571.AT746_08100"/>
<dbReference type="PANTHER" id="PTHR45566:SF1">
    <property type="entry name" value="HTH-TYPE TRANSCRIPTIONAL REGULATOR YHJB-RELATED"/>
    <property type="match status" value="1"/>
</dbReference>
<dbReference type="Pfam" id="PF00072">
    <property type="entry name" value="Response_reg"/>
    <property type="match status" value="1"/>
</dbReference>
<dbReference type="Gene3D" id="3.40.50.2300">
    <property type="match status" value="1"/>
</dbReference>
<proteinExistence type="predicted"/>
<dbReference type="AlphaFoldDB" id="A0A0U2ZGT8"/>
<evidence type="ECO:0000259" key="5">
    <source>
        <dbReference type="PROSITE" id="PS50110"/>
    </source>
</evidence>
<dbReference type="InterPro" id="IPR001789">
    <property type="entry name" value="Sig_transdc_resp-reg_receiver"/>
</dbReference>
<dbReference type="InterPro" id="IPR011006">
    <property type="entry name" value="CheY-like_superfamily"/>
</dbReference>
<dbReference type="CDD" id="cd17535">
    <property type="entry name" value="REC_NarL-like"/>
    <property type="match status" value="1"/>
</dbReference>
<feature type="modified residue" description="4-aspartylphosphate" evidence="3">
    <location>
        <position position="55"/>
    </location>
</feature>
<dbReference type="SMART" id="SM00448">
    <property type="entry name" value="REC"/>
    <property type="match status" value="1"/>
</dbReference>
<dbReference type="RefSeq" id="WP_062478872.1">
    <property type="nucleotide sequence ID" value="NZ_CP013650.1"/>
</dbReference>
<dbReference type="PROSITE" id="PS50043">
    <property type="entry name" value="HTH_LUXR_2"/>
    <property type="match status" value="1"/>
</dbReference>
<dbReference type="PROSITE" id="PS50110">
    <property type="entry name" value="RESPONSE_REGULATORY"/>
    <property type="match status" value="1"/>
</dbReference>
<dbReference type="PRINTS" id="PR00038">
    <property type="entry name" value="HTHLUXR"/>
</dbReference>
<keyword evidence="7" id="KW-1185">Reference proteome</keyword>
<dbReference type="SUPFAM" id="SSF46894">
    <property type="entry name" value="C-terminal effector domain of the bipartite response regulators"/>
    <property type="match status" value="1"/>
</dbReference>
<keyword evidence="2" id="KW-0238">DNA-binding</keyword>
<sequence>MAKFLIADDHPLFREALAGALQQRFSPLELVQSDSLDSTLACMQQHDDLDLVLLDLHMPGSGDLYGLIRVRQDFPMVPVAVISGSENPQVVAKVMSFGALGFIPKSSSSEQIAGAINAILEGDNWVPEALQGEIQYIDDQNRELAAKVAELTPQQYKVLCFIHNGLLNKQIGYELGITEATVKAHVTAIFRKLDVYSRTQAVLLAEKLQLEPPQSPVSQD</sequence>
<evidence type="ECO:0000259" key="4">
    <source>
        <dbReference type="PROSITE" id="PS50043"/>
    </source>
</evidence>
<dbReference type="OrthoDB" id="9814495at2"/>
<feature type="domain" description="Response regulatory" evidence="5">
    <location>
        <begin position="3"/>
        <end position="120"/>
    </location>
</feature>
<accession>A0A0U2ZGT8</accession>
<reference evidence="6 7" key="1">
    <citation type="submission" date="2015-12" db="EMBL/GenBank/DDBJ databases">
        <title>Complete genome of Lacimicrobium alkaliphilum KCTC 32984.</title>
        <authorList>
            <person name="Kim S.-G."/>
            <person name="Lee Y.-J."/>
        </authorList>
    </citation>
    <scope>NUCLEOTIDE SEQUENCE [LARGE SCALE GENOMIC DNA]</scope>
    <source>
        <strain evidence="6 7">YelD216</strain>
    </source>
</reference>
<dbReference type="SMART" id="SM00421">
    <property type="entry name" value="HTH_LUXR"/>
    <property type="match status" value="1"/>
</dbReference>
<dbReference type="Proteomes" id="UP000068447">
    <property type="component" value="Chromosome"/>
</dbReference>
<name>A0A0U2ZGT8_9ALTE</name>
<protein>
    <submittedName>
        <fullName evidence="6">LuxR family transcriptional regulator</fullName>
    </submittedName>
</protein>
<dbReference type="CDD" id="cd06170">
    <property type="entry name" value="LuxR_C_like"/>
    <property type="match status" value="1"/>
</dbReference>
<dbReference type="Pfam" id="PF00196">
    <property type="entry name" value="GerE"/>
    <property type="match status" value="1"/>
</dbReference>
<feature type="domain" description="HTH luxR-type" evidence="4">
    <location>
        <begin position="144"/>
        <end position="209"/>
    </location>
</feature>
<organism evidence="6 7">
    <name type="scientific">Lacimicrobium alkaliphilum</name>
    <dbReference type="NCBI Taxonomy" id="1526571"/>
    <lineage>
        <taxon>Bacteria</taxon>
        <taxon>Pseudomonadati</taxon>
        <taxon>Pseudomonadota</taxon>
        <taxon>Gammaproteobacteria</taxon>
        <taxon>Alteromonadales</taxon>
        <taxon>Alteromonadaceae</taxon>
        <taxon>Lacimicrobium</taxon>
    </lineage>
</organism>